<dbReference type="CDD" id="cd00667">
    <property type="entry name" value="ring_hydroxylating_dioxygenases_beta"/>
    <property type="match status" value="1"/>
</dbReference>
<protein>
    <recommendedName>
        <fullName evidence="8">Aromatic-ring-hydroxylating dioxygenase subunit beta</fullName>
    </recommendedName>
</protein>
<organism evidence="6 7">
    <name type="scientific">Immundisolibacter cernigliae</name>
    <dbReference type="NCBI Taxonomy" id="1810504"/>
    <lineage>
        <taxon>Bacteria</taxon>
        <taxon>Pseudomonadati</taxon>
        <taxon>Pseudomonadota</taxon>
        <taxon>Gammaproteobacteria</taxon>
        <taxon>Immundisolibacterales</taxon>
        <taxon>Immundisolibacteraceae</taxon>
        <taxon>Immundisolibacter</taxon>
    </lineage>
</organism>
<keyword evidence="3" id="KW-0058">Aromatic hydrocarbons catabolism</keyword>
<dbReference type="InterPro" id="IPR032710">
    <property type="entry name" value="NTF2-like_dom_sf"/>
</dbReference>
<dbReference type="STRING" id="1810504.PG2T_01225"/>
<name>A0A1B1YQA2_9GAMM</name>
<dbReference type="GO" id="GO:0051213">
    <property type="term" value="F:dioxygenase activity"/>
    <property type="evidence" value="ECO:0007669"/>
    <property type="project" value="UniProtKB-KW"/>
</dbReference>
<keyword evidence="4" id="KW-0223">Dioxygenase</keyword>
<comment type="similarity">
    <text evidence="2">Belongs to the bacterial ring-hydroxylating dioxygenase beta subunit family.</text>
</comment>
<evidence type="ECO:0000256" key="1">
    <source>
        <dbReference type="ARBA" id="ARBA00005211"/>
    </source>
</evidence>
<evidence type="ECO:0000256" key="3">
    <source>
        <dbReference type="ARBA" id="ARBA00022797"/>
    </source>
</evidence>
<dbReference type="InterPro" id="IPR000391">
    <property type="entry name" value="Rng_hydr_dOase-bsu"/>
</dbReference>
<accession>A0A1B1YQA2</accession>
<evidence type="ECO:0000256" key="2">
    <source>
        <dbReference type="ARBA" id="ARBA00009570"/>
    </source>
</evidence>
<evidence type="ECO:0000313" key="6">
    <source>
        <dbReference type="EMBL" id="ANX02946.1"/>
    </source>
</evidence>
<evidence type="ECO:0000256" key="5">
    <source>
        <dbReference type="ARBA" id="ARBA00023002"/>
    </source>
</evidence>
<dbReference type="GO" id="GO:0019380">
    <property type="term" value="P:3-phenylpropionate catabolic process"/>
    <property type="evidence" value="ECO:0007669"/>
    <property type="project" value="TreeGrafter"/>
</dbReference>
<gene>
    <name evidence="6" type="ORF">PG2T_01225</name>
</gene>
<keyword evidence="7" id="KW-1185">Reference proteome</keyword>
<dbReference type="KEGG" id="gbi:PG2T_01225"/>
<dbReference type="OrthoDB" id="7062869at2"/>
<dbReference type="PANTHER" id="PTHR41534">
    <property type="entry name" value="BLR3401 PROTEIN"/>
    <property type="match status" value="1"/>
</dbReference>
<dbReference type="Gene3D" id="3.10.450.50">
    <property type="match status" value="1"/>
</dbReference>
<sequence>MSDFVSQQAAVERFLYREARLLDRRNFAQWVDLFTEDGLYWVPSGQDGPAEQAVALIYDTTARLRERLTRMDSRAFWAQQPPTQTTRLVGNVLIEPSDGPELAVECRFIMTLLRRHRQALLSGVAHYRLQPAGDSFRIRQKVVTLQERDEAFDNLTFLI</sequence>
<dbReference type="RefSeq" id="WP_068802459.1">
    <property type="nucleotide sequence ID" value="NZ_CP014671.1"/>
</dbReference>
<dbReference type="SUPFAM" id="SSF54427">
    <property type="entry name" value="NTF2-like"/>
    <property type="match status" value="1"/>
</dbReference>
<comment type="pathway">
    <text evidence="1">Aromatic compound metabolism.</text>
</comment>
<evidence type="ECO:0008006" key="8">
    <source>
        <dbReference type="Google" id="ProtNLM"/>
    </source>
</evidence>
<evidence type="ECO:0000313" key="7">
    <source>
        <dbReference type="Proteomes" id="UP000092952"/>
    </source>
</evidence>
<dbReference type="AlphaFoldDB" id="A0A1B1YQA2"/>
<evidence type="ECO:0000256" key="4">
    <source>
        <dbReference type="ARBA" id="ARBA00022964"/>
    </source>
</evidence>
<proteinExistence type="inferred from homology"/>
<dbReference type="EMBL" id="CP014671">
    <property type="protein sequence ID" value="ANX02946.1"/>
    <property type="molecule type" value="Genomic_DNA"/>
</dbReference>
<dbReference type="Pfam" id="PF00866">
    <property type="entry name" value="Ring_hydroxyl_B"/>
    <property type="match status" value="1"/>
</dbReference>
<keyword evidence="5" id="KW-0560">Oxidoreductase</keyword>
<dbReference type="Proteomes" id="UP000092952">
    <property type="component" value="Chromosome"/>
</dbReference>
<reference evidence="7" key="1">
    <citation type="submission" date="2016-03" db="EMBL/GenBank/DDBJ databases">
        <title>Complete genome sequence of Solimmundus cernigliae, representing a novel lineage of polycyclic aromatic hydrocarbon degraders within the Gammaproteobacteria.</title>
        <authorList>
            <person name="Singleton D.R."/>
            <person name="Dickey A.N."/>
            <person name="Scholl E.H."/>
            <person name="Wright F.A."/>
            <person name="Aitken M.D."/>
        </authorList>
    </citation>
    <scope>NUCLEOTIDE SEQUENCE [LARGE SCALE GENOMIC DNA]</scope>
    <source>
        <strain evidence="7">TR3.2</strain>
    </source>
</reference>
<dbReference type="PANTHER" id="PTHR41534:SF2">
    <property type="entry name" value="3-PHENYLPROPIONATE_CINNAMIC ACID DIOXYGENASE SUBUNIT BETA"/>
    <property type="match status" value="1"/>
</dbReference>
<dbReference type="InParanoid" id="A0A1B1YQA2"/>